<evidence type="ECO:0000313" key="2">
    <source>
        <dbReference type="Proteomes" id="UP000011615"/>
    </source>
</evidence>
<protein>
    <submittedName>
        <fullName evidence="1">Uncharacterized protein</fullName>
    </submittedName>
</protein>
<dbReference type="AlphaFoldDB" id="M0CSX2"/>
<sequence length="169" mass="18079">MVKHRAASVIVIGVITATVFASGPFVPVDFTTYDNPCEGGALSSEGSATIEPLSVPESATFTRSEFGAEVWKLDVPDATVRATDVQGCVRLTYEINIDTLGLSSLSTATVSTQSSEKSQLSIPKTTLSPDRIDEDHYNAEVRLIYHGMENGNTVERPVASRNITVGVTE</sequence>
<keyword evidence="2" id="KW-1185">Reference proteome</keyword>
<accession>M0CSX2</accession>
<gene>
    <name evidence="1" type="ORF">C476_00082</name>
</gene>
<comment type="caution">
    <text evidence="1">The sequence shown here is derived from an EMBL/GenBank/DDBJ whole genome shotgun (WGS) entry which is preliminary data.</text>
</comment>
<name>M0CSX2_9EURY</name>
<dbReference type="Proteomes" id="UP000011615">
    <property type="component" value="Unassembled WGS sequence"/>
</dbReference>
<organism evidence="1 2">
    <name type="scientific">Natrinema limicola JCM 13563</name>
    <dbReference type="NCBI Taxonomy" id="1230457"/>
    <lineage>
        <taxon>Archaea</taxon>
        <taxon>Methanobacteriati</taxon>
        <taxon>Methanobacteriota</taxon>
        <taxon>Stenosarchaea group</taxon>
        <taxon>Halobacteria</taxon>
        <taxon>Halobacteriales</taxon>
        <taxon>Natrialbaceae</taxon>
        <taxon>Natrinema</taxon>
    </lineage>
</organism>
<dbReference type="RefSeq" id="WP_008008590.1">
    <property type="nucleotide sequence ID" value="NZ_AOIT01000008.1"/>
</dbReference>
<dbReference type="OrthoDB" id="306984at2157"/>
<evidence type="ECO:0000313" key="1">
    <source>
        <dbReference type="EMBL" id="ELZ26365.1"/>
    </source>
</evidence>
<reference evidence="1 2" key="1">
    <citation type="journal article" date="2014" name="PLoS Genet.">
        <title>Phylogenetically driven sequencing of extremely halophilic archaea reveals strategies for static and dynamic osmo-response.</title>
        <authorList>
            <person name="Becker E.A."/>
            <person name="Seitzer P.M."/>
            <person name="Tritt A."/>
            <person name="Larsen D."/>
            <person name="Krusor M."/>
            <person name="Yao A.I."/>
            <person name="Wu D."/>
            <person name="Madern D."/>
            <person name="Eisen J.A."/>
            <person name="Darling A.E."/>
            <person name="Facciotti M.T."/>
        </authorList>
    </citation>
    <scope>NUCLEOTIDE SEQUENCE [LARGE SCALE GENOMIC DNA]</scope>
    <source>
        <strain evidence="1 2">JCM 13563</strain>
    </source>
</reference>
<dbReference type="EMBL" id="AOIT01000008">
    <property type="protein sequence ID" value="ELZ26365.1"/>
    <property type="molecule type" value="Genomic_DNA"/>
</dbReference>
<proteinExistence type="predicted"/>
<dbReference type="eggNOG" id="arCOG09150">
    <property type="taxonomic scope" value="Archaea"/>
</dbReference>